<organism evidence="1 2">
    <name type="scientific">Mesonia sediminis</name>
    <dbReference type="NCBI Taxonomy" id="1703946"/>
    <lineage>
        <taxon>Bacteria</taxon>
        <taxon>Pseudomonadati</taxon>
        <taxon>Bacteroidota</taxon>
        <taxon>Flavobacteriia</taxon>
        <taxon>Flavobacteriales</taxon>
        <taxon>Flavobacteriaceae</taxon>
        <taxon>Mesonia</taxon>
    </lineage>
</organism>
<evidence type="ECO:0000313" key="1">
    <source>
        <dbReference type="EMBL" id="MFD2697352.1"/>
    </source>
</evidence>
<evidence type="ECO:0000313" key="2">
    <source>
        <dbReference type="Proteomes" id="UP001597357"/>
    </source>
</evidence>
<dbReference type="InterPro" id="IPR045767">
    <property type="entry name" value="DUF6134"/>
</dbReference>
<gene>
    <name evidence="1" type="ORF">ACFSQ0_05060</name>
</gene>
<name>A0ABW5SDV5_9FLAO</name>
<reference evidence="2" key="1">
    <citation type="journal article" date="2019" name="Int. J. Syst. Evol. Microbiol.">
        <title>The Global Catalogue of Microorganisms (GCM) 10K type strain sequencing project: providing services to taxonomists for standard genome sequencing and annotation.</title>
        <authorList>
            <consortium name="The Broad Institute Genomics Platform"/>
            <consortium name="The Broad Institute Genome Sequencing Center for Infectious Disease"/>
            <person name="Wu L."/>
            <person name="Ma J."/>
        </authorList>
    </citation>
    <scope>NUCLEOTIDE SEQUENCE [LARGE SCALE GENOMIC DNA]</scope>
    <source>
        <strain evidence="2">KCTC 42255</strain>
    </source>
</reference>
<comment type="caution">
    <text evidence="1">The sequence shown here is derived from an EMBL/GenBank/DDBJ whole genome shotgun (WGS) entry which is preliminary data.</text>
</comment>
<accession>A0ABW5SDV5</accession>
<dbReference type="Pfam" id="PF19630">
    <property type="entry name" value="DUF6134"/>
    <property type="match status" value="1"/>
</dbReference>
<dbReference type="EMBL" id="JBHULZ010000023">
    <property type="protein sequence ID" value="MFD2697352.1"/>
    <property type="molecule type" value="Genomic_DNA"/>
</dbReference>
<sequence>MHPNKNHLLILVFLFLIFPILSSGQAQKLVFELVYKDKNLGKLTARHYKKGDTLFYISNTSIKTRIITPLNVEYTYLVKKDLNKQLLFAEVTIVVNGKTRTHSFTRKKENAYIFTESNKSHKINRPINYSSVQLLFEEPAGVKEIYSEEQGKFLTLQQESRHKYIKSSKNDSEYHYVNGNLHKAVLDIGIISFEVLKATVSK</sequence>
<proteinExistence type="predicted"/>
<keyword evidence="2" id="KW-1185">Reference proteome</keyword>
<dbReference type="RefSeq" id="WP_379045044.1">
    <property type="nucleotide sequence ID" value="NZ_JBHULZ010000023.1"/>
</dbReference>
<protein>
    <submittedName>
        <fullName evidence="1">DUF6134 family protein</fullName>
    </submittedName>
</protein>
<dbReference type="Proteomes" id="UP001597357">
    <property type="component" value="Unassembled WGS sequence"/>
</dbReference>